<dbReference type="EMBL" id="MRWD01000043">
    <property type="protein sequence ID" value="ORJ20065.1"/>
    <property type="molecule type" value="Genomic_DNA"/>
</dbReference>
<evidence type="ECO:0000313" key="3">
    <source>
        <dbReference type="EMBL" id="ORJ20065.1"/>
    </source>
</evidence>
<reference evidence="2" key="4">
    <citation type="submission" date="2022-09" db="EMBL/GenBank/DDBJ databases">
        <title>Rouxiella aceris sp. nov., isolated from tree sap and emended description of the genus Rhouxiella.</title>
        <authorList>
            <person name="Kim I.S."/>
        </authorList>
    </citation>
    <scope>NUCLEOTIDE SEQUENCE</scope>
    <source>
        <strain evidence="2">SAP-2</strain>
    </source>
</reference>
<gene>
    <name evidence="3" type="ORF">BS639_16835</name>
    <name evidence="2" type="ORF">ITX54_07990</name>
</gene>
<dbReference type="RefSeq" id="WP_084983681.1">
    <property type="nucleotide sequence ID" value="NZ_CBCSCF010000008.1"/>
</dbReference>
<name>A0AA40X123_9GAMM</name>
<evidence type="ECO:0000256" key="1">
    <source>
        <dbReference type="SAM" id="Phobius"/>
    </source>
</evidence>
<feature type="transmembrane region" description="Helical" evidence="1">
    <location>
        <begin position="79"/>
        <end position="101"/>
    </location>
</feature>
<dbReference type="Proteomes" id="UP000192722">
    <property type="component" value="Unassembled WGS sequence"/>
</dbReference>
<feature type="transmembrane region" description="Helical" evidence="1">
    <location>
        <begin position="12"/>
        <end position="37"/>
    </location>
</feature>
<keyword evidence="1" id="KW-1133">Transmembrane helix</keyword>
<keyword evidence="1" id="KW-0472">Membrane</keyword>
<reference evidence="3 4" key="2">
    <citation type="journal article" date="2017" name="Int. J. Syst. Evol. Microbiol.">
        <title>Rouxiella badensis sp. nov. and Rouxiella silvae sp. nov. isolated from peat bog soil in Germany and emendation of the genus description.</title>
        <authorList>
            <person name="Le Fleche-Mateos A."/>
            <person name="Kugler J.H."/>
            <person name="Hansen S.H."/>
            <person name="Syldatk C."/>
            <person name="Hausmann R."/>
            <person name="Lomprez F."/>
            <person name="Vandenbogaert M."/>
            <person name="Manuguerra J.C."/>
            <person name="Grimont P.A."/>
        </authorList>
    </citation>
    <scope>NUCLEOTIDE SEQUENCE [LARGE SCALE GENOMIC DNA]</scope>
    <source>
        <strain evidence="3 4">213</strain>
    </source>
</reference>
<proteinExistence type="predicted"/>
<evidence type="ECO:0000313" key="5">
    <source>
        <dbReference type="Proteomes" id="UP000705283"/>
    </source>
</evidence>
<feature type="transmembrane region" description="Helical" evidence="1">
    <location>
        <begin position="121"/>
        <end position="138"/>
    </location>
</feature>
<dbReference type="Pfam" id="PF06496">
    <property type="entry name" value="DUF1097"/>
    <property type="match status" value="1"/>
</dbReference>
<reference evidence="3" key="1">
    <citation type="submission" date="2016-12" db="EMBL/GenBank/DDBJ databases">
        <authorList>
            <person name="Le Fleche-Mateos A."/>
        </authorList>
    </citation>
    <scope>NUCLEOTIDE SEQUENCE</scope>
    <source>
        <strain evidence="3">213</strain>
    </source>
</reference>
<dbReference type="Proteomes" id="UP000705283">
    <property type="component" value="Unassembled WGS sequence"/>
</dbReference>
<comment type="caution">
    <text evidence="2">The sequence shown here is derived from an EMBL/GenBank/DDBJ whole genome shotgun (WGS) entry which is preliminary data.</text>
</comment>
<sequence length="175" mass="18641">MNVLFTIAITTGLLSGIWGWIAITLGLIGWAGFLGYAACFASPISGFRGFLITALTCCSGVFWGEMIKTGSALRPEWSILGYVVIGLVGFAMCMQSTYQWLAFLPGTFIGASAALASPQNWQTVIVSLLLGLIFAYAMKLSGMWLLHKQQALSEARLKAKTPPVAYSVVSGSEGS</sequence>
<reference evidence="2" key="3">
    <citation type="submission" date="2020-11" db="EMBL/GenBank/DDBJ databases">
        <authorList>
            <person name="Lee S.D."/>
        </authorList>
    </citation>
    <scope>NUCLEOTIDE SEQUENCE</scope>
    <source>
        <strain evidence="2">SAP-2</strain>
    </source>
</reference>
<dbReference type="EMBL" id="JADMKS010000003">
    <property type="protein sequence ID" value="MBF6636593.1"/>
    <property type="molecule type" value="Genomic_DNA"/>
</dbReference>
<evidence type="ECO:0000313" key="4">
    <source>
        <dbReference type="Proteomes" id="UP000192722"/>
    </source>
</evidence>
<accession>A0AA40X123</accession>
<keyword evidence="4" id="KW-1185">Reference proteome</keyword>
<evidence type="ECO:0000313" key="2">
    <source>
        <dbReference type="EMBL" id="MBF6636593.1"/>
    </source>
</evidence>
<feature type="transmembrane region" description="Helical" evidence="1">
    <location>
        <begin position="49"/>
        <end position="67"/>
    </location>
</feature>
<protein>
    <submittedName>
        <fullName evidence="2">DUF1097 domain-containing protein</fullName>
    </submittedName>
</protein>
<dbReference type="InterPro" id="IPR009476">
    <property type="entry name" value="DUF1097"/>
</dbReference>
<dbReference type="AlphaFoldDB" id="A0AA40X123"/>
<organism evidence="2 5">
    <name type="scientific">Rouxiella silvae</name>
    <dbReference type="NCBI Taxonomy" id="1646373"/>
    <lineage>
        <taxon>Bacteria</taxon>
        <taxon>Pseudomonadati</taxon>
        <taxon>Pseudomonadota</taxon>
        <taxon>Gammaproteobacteria</taxon>
        <taxon>Enterobacterales</taxon>
        <taxon>Yersiniaceae</taxon>
        <taxon>Rouxiella</taxon>
    </lineage>
</organism>
<keyword evidence="1" id="KW-0812">Transmembrane</keyword>